<dbReference type="Proteomes" id="UP000695023">
    <property type="component" value="Unplaced"/>
</dbReference>
<protein>
    <submittedName>
        <fullName evidence="8">Uncharacterized protein LOC102207729</fullName>
    </submittedName>
</protein>
<keyword evidence="2 5" id="KW-0812">Transmembrane</keyword>
<dbReference type="InterPro" id="IPR013783">
    <property type="entry name" value="Ig-like_fold"/>
</dbReference>
<feature type="region of interest" description="Disordered" evidence="4">
    <location>
        <begin position="196"/>
        <end position="222"/>
    </location>
</feature>
<dbReference type="AlphaFoldDB" id="A0A9Y3RIS0"/>
<evidence type="ECO:0000256" key="4">
    <source>
        <dbReference type="SAM" id="MobiDB-lite"/>
    </source>
</evidence>
<organism evidence="7 8">
    <name type="scientific">Pundamilia nyererei</name>
    <dbReference type="NCBI Taxonomy" id="303518"/>
    <lineage>
        <taxon>Eukaryota</taxon>
        <taxon>Metazoa</taxon>
        <taxon>Chordata</taxon>
        <taxon>Craniata</taxon>
        <taxon>Vertebrata</taxon>
        <taxon>Euteleostomi</taxon>
        <taxon>Actinopterygii</taxon>
        <taxon>Neopterygii</taxon>
        <taxon>Teleostei</taxon>
        <taxon>Neoteleostei</taxon>
        <taxon>Acanthomorphata</taxon>
        <taxon>Ovalentaria</taxon>
        <taxon>Cichlomorphae</taxon>
        <taxon>Cichliformes</taxon>
        <taxon>Cichlidae</taxon>
        <taxon>African cichlids</taxon>
        <taxon>Pseudocrenilabrinae</taxon>
        <taxon>Haplochromini</taxon>
        <taxon>Pundamilia</taxon>
    </lineage>
</organism>
<dbReference type="RefSeq" id="XP_005743771.1">
    <property type="nucleotide sequence ID" value="XM_005743714.1"/>
</dbReference>
<dbReference type="SMART" id="SM00409">
    <property type="entry name" value="IG"/>
    <property type="match status" value="1"/>
</dbReference>
<dbReference type="SUPFAM" id="SSF48726">
    <property type="entry name" value="Immunoglobulin"/>
    <property type="match status" value="1"/>
</dbReference>
<feature type="transmembrane region" description="Helical" evidence="5">
    <location>
        <begin position="169"/>
        <end position="191"/>
    </location>
</feature>
<dbReference type="InterPro" id="IPR013106">
    <property type="entry name" value="Ig_V-set"/>
</dbReference>
<keyword evidence="7" id="KW-1185">Reference proteome</keyword>
<sequence>MVASEVLEVSGRVGGEVSILCSGSWNRDSGAKHNSMYFCKGVCSSESILIQSERRRSTVASQGRYSINNGREDGAFNVAIKKLEKADTGRYRCGVEKTLNVLYREINLIVVEASTVPRSPSSTTIIPNKTALLSHDSFTSSTEQSPAPSSPSDGKRNRHEASRLTDTTMVIIVSGSLALLVCAIIPVIFYGHWRSHTGPNRAEDNKDEGDHREENTDVGSGQVAVELQAFESDVAPETDDNYTSEYAAIYEAREPQTMD</sequence>
<feature type="compositionally biased region" description="Basic and acidic residues" evidence="4">
    <location>
        <begin position="201"/>
        <end position="215"/>
    </location>
</feature>
<evidence type="ECO:0000256" key="2">
    <source>
        <dbReference type="ARBA" id="ARBA00022692"/>
    </source>
</evidence>
<evidence type="ECO:0000256" key="1">
    <source>
        <dbReference type="ARBA" id="ARBA00004370"/>
    </source>
</evidence>
<feature type="compositionally biased region" description="Polar residues" evidence="4">
    <location>
        <begin position="136"/>
        <end position="152"/>
    </location>
</feature>
<keyword evidence="5" id="KW-1133">Transmembrane helix</keyword>
<keyword evidence="3 5" id="KW-0472">Membrane</keyword>
<dbReference type="InterPro" id="IPR003599">
    <property type="entry name" value="Ig_sub"/>
</dbReference>
<dbReference type="InterPro" id="IPR050671">
    <property type="entry name" value="CD300_family_receptors"/>
</dbReference>
<feature type="region of interest" description="Disordered" evidence="4">
    <location>
        <begin position="136"/>
        <end position="161"/>
    </location>
</feature>
<proteinExistence type="predicted"/>
<dbReference type="PANTHER" id="PTHR11860">
    <property type="entry name" value="POLYMERIC-IMMUNOGLOBULIN RECEPTOR"/>
    <property type="match status" value="1"/>
</dbReference>
<dbReference type="GeneID" id="102207729"/>
<evidence type="ECO:0000313" key="7">
    <source>
        <dbReference type="Proteomes" id="UP000695023"/>
    </source>
</evidence>
<evidence type="ECO:0000256" key="5">
    <source>
        <dbReference type="SAM" id="Phobius"/>
    </source>
</evidence>
<reference evidence="8" key="1">
    <citation type="submission" date="2025-08" db="UniProtKB">
        <authorList>
            <consortium name="RefSeq"/>
        </authorList>
    </citation>
    <scope>IDENTIFICATION</scope>
</reference>
<dbReference type="GO" id="GO:0004888">
    <property type="term" value="F:transmembrane signaling receptor activity"/>
    <property type="evidence" value="ECO:0007669"/>
    <property type="project" value="TreeGrafter"/>
</dbReference>
<gene>
    <name evidence="8" type="primary">LOC102207729</name>
</gene>
<evidence type="ECO:0000313" key="8">
    <source>
        <dbReference type="RefSeq" id="XP_005743771.1"/>
    </source>
</evidence>
<evidence type="ECO:0000256" key="3">
    <source>
        <dbReference type="ARBA" id="ARBA00023136"/>
    </source>
</evidence>
<dbReference type="Gene3D" id="2.60.40.10">
    <property type="entry name" value="Immunoglobulins"/>
    <property type="match status" value="1"/>
</dbReference>
<accession>A0A9Y3RIS0</accession>
<feature type="domain" description="Immunoglobulin" evidence="6">
    <location>
        <begin position="6"/>
        <end position="111"/>
    </location>
</feature>
<comment type="subcellular location">
    <subcellularLocation>
        <location evidence="1">Membrane</location>
    </subcellularLocation>
</comment>
<dbReference type="PANTHER" id="PTHR11860:SF87">
    <property type="entry name" value="CMRF35-LIKE MOLECULE 8"/>
    <property type="match status" value="1"/>
</dbReference>
<dbReference type="GO" id="GO:0005886">
    <property type="term" value="C:plasma membrane"/>
    <property type="evidence" value="ECO:0007669"/>
    <property type="project" value="TreeGrafter"/>
</dbReference>
<dbReference type="InterPro" id="IPR036179">
    <property type="entry name" value="Ig-like_dom_sf"/>
</dbReference>
<name>A0A9Y3RIS0_9CICH</name>
<evidence type="ECO:0000259" key="6">
    <source>
        <dbReference type="SMART" id="SM00409"/>
    </source>
</evidence>
<dbReference type="Pfam" id="PF07686">
    <property type="entry name" value="V-set"/>
    <property type="match status" value="1"/>
</dbReference>